<accession>A0ABU4WIG0</accession>
<name>A0ABU4WIG0_9BACT</name>
<keyword evidence="1" id="KW-0472">Membrane</keyword>
<dbReference type="InterPro" id="IPR042095">
    <property type="entry name" value="SUMF_sf"/>
</dbReference>
<feature type="domain" description="Sulfatase-modifying factor enzyme-like" evidence="2">
    <location>
        <begin position="402"/>
        <end position="516"/>
    </location>
</feature>
<protein>
    <submittedName>
        <fullName evidence="3">Formylglycine-generating enzyme family protein</fullName>
    </submittedName>
</protein>
<dbReference type="RefSeq" id="WP_370397500.1">
    <property type="nucleotide sequence ID" value="NZ_JALBUT010000008.1"/>
</dbReference>
<dbReference type="Proteomes" id="UP001275932">
    <property type="component" value="Unassembled WGS sequence"/>
</dbReference>
<evidence type="ECO:0000313" key="3">
    <source>
        <dbReference type="EMBL" id="MDX8416048.1"/>
    </source>
</evidence>
<dbReference type="Pfam" id="PF03781">
    <property type="entry name" value="FGE-sulfatase"/>
    <property type="match status" value="1"/>
</dbReference>
<keyword evidence="1" id="KW-0812">Transmembrane</keyword>
<dbReference type="EMBL" id="JALBUT010000008">
    <property type="protein sequence ID" value="MDX8416048.1"/>
    <property type="molecule type" value="Genomic_DNA"/>
</dbReference>
<organism evidence="3 4">
    <name type="scientific">Intestinicryptomonas porci</name>
    <dbReference type="NCBI Taxonomy" id="2926320"/>
    <lineage>
        <taxon>Bacteria</taxon>
        <taxon>Pseudomonadati</taxon>
        <taxon>Verrucomicrobiota</taxon>
        <taxon>Opitutia</taxon>
        <taxon>Opitutales</taxon>
        <taxon>Intestinicryptomonaceae</taxon>
        <taxon>Intestinicryptomonas</taxon>
    </lineage>
</organism>
<reference evidence="3 4" key="1">
    <citation type="submission" date="2022-03" db="EMBL/GenBank/DDBJ databases">
        <title>Novel taxa within the pig intestine.</title>
        <authorList>
            <person name="Wylensek D."/>
            <person name="Bishof K."/>
            <person name="Afrizal A."/>
            <person name="Clavel T."/>
        </authorList>
    </citation>
    <scope>NUCLEOTIDE SEQUENCE [LARGE SCALE GENOMIC DNA]</scope>
    <source>
        <strain evidence="3 4">CLA-KB-P66</strain>
    </source>
</reference>
<keyword evidence="4" id="KW-1185">Reference proteome</keyword>
<comment type="caution">
    <text evidence="3">The sequence shown here is derived from an EMBL/GenBank/DDBJ whole genome shotgun (WGS) entry which is preliminary data.</text>
</comment>
<evidence type="ECO:0000256" key="1">
    <source>
        <dbReference type="SAM" id="Phobius"/>
    </source>
</evidence>
<evidence type="ECO:0000313" key="4">
    <source>
        <dbReference type="Proteomes" id="UP001275932"/>
    </source>
</evidence>
<proteinExistence type="predicted"/>
<dbReference type="InterPro" id="IPR016187">
    <property type="entry name" value="CTDL_fold"/>
</dbReference>
<sequence length="564" mass="63851">MTPTKVFLTILATVLVLGFFYFLTLFSPRGVYEEHQDAEISLADALEMKTEAGKLYNEFLEKLKLGEPTKADMDKLEKSIGLLSSFIKQTETSDRATHAELTQMRTTLQNVQGRKDAEEIPMMLREADEAFTKHNMLLALELYKKVYEAQERVNRLYPDSDYCSVSTLSKAEQMLRLVSAAPLASEIKEIQAQIKEHVALKHWEEAKKLYKKAISLQNRINKDYANTSYADFSKVRDFEIELDSLNAAPLQAEIEEALAAGKKCEEGKNYLAAAEQYRIAVDKQSELNTLFERSSYASGEKLAKFRVLKDVAMSRPLFDEISQKYEKMREMLRNGESSDKILPLAQNILLKCESFKTEHPLSGLLDDETVLSLRYIGYLGKNLETIYRQCMENLLPINSSENVKMLKSEVSQSLYEFVMQENPSRNKNPENPVETVSYENALDFCRRLSWILGRKITLPSLEQLKSAVGSLAYVDLDAISWNAGNSGLRTHKVASKSPNVKGFYDLLGNVSEFTSADKNAKAFVFGGNAQTWTDALSEIPVREIQTSQNGDRTVGFRFVVSFSE</sequence>
<dbReference type="InterPro" id="IPR005532">
    <property type="entry name" value="SUMF_dom"/>
</dbReference>
<feature type="transmembrane region" description="Helical" evidence="1">
    <location>
        <begin position="6"/>
        <end position="26"/>
    </location>
</feature>
<keyword evidence="1" id="KW-1133">Transmembrane helix</keyword>
<dbReference type="SUPFAM" id="SSF56436">
    <property type="entry name" value="C-type lectin-like"/>
    <property type="match status" value="1"/>
</dbReference>
<gene>
    <name evidence="3" type="ORF">MOX91_07660</name>
</gene>
<dbReference type="Gene3D" id="3.90.1580.10">
    <property type="entry name" value="paralog of FGE (formylglycine-generating enzyme)"/>
    <property type="match status" value="1"/>
</dbReference>
<evidence type="ECO:0000259" key="2">
    <source>
        <dbReference type="Pfam" id="PF03781"/>
    </source>
</evidence>